<dbReference type="InterPro" id="IPR008972">
    <property type="entry name" value="Cupredoxin"/>
</dbReference>
<accession>G7JMG9</accession>
<keyword evidence="3" id="KW-1185">Reference proteome</keyword>
<reference evidence="1 3" key="2">
    <citation type="journal article" date="2014" name="BMC Genomics">
        <title>An improved genome release (version Mt4.0) for the model legume Medicago truncatula.</title>
        <authorList>
            <person name="Tang H."/>
            <person name="Krishnakumar V."/>
            <person name="Bidwell S."/>
            <person name="Rosen B."/>
            <person name="Chan A."/>
            <person name="Zhou S."/>
            <person name="Gentzbittel L."/>
            <person name="Childs K.L."/>
            <person name="Yandell M."/>
            <person name="Gundlach H."/>
            <person name="Mayer K.F."/>
            <person name="Schwartz D.C."/>
            <person name="Town C.D."/>
        </authorList>
    </citation>
    <scope>GENOME REANNOTATION</scope>
    <source>
        <strain evidence="2 3">cv. Jemalong A17</strain>
    </source>
</reference>
<evidence type="ECO:0000313" key="2">
    <source>
        <dbReference type="EnsemblPlants" id="AES90223"/>
    </source>
</evidence>
<gene>
    <name evidence="1" type="ordered locus">MTR_4g086690</name>
</gene>
<dbReference type="EnsemblPlants" id="AES90223">
    <property type="protein sequence ID" value="AES90223"/>
    <property type="gene ID" value="MTR_4g086690"/>
</dbReference>
<dbReference type="eggNOG" id="ENOG502S16H">
    <property type="taxonomic scope" value="Eukaryota"/>
</dbReference>
<evidence type="ECO:0000313" key="1">
    <source>
        <dbReference type="EMBL" id="AES90223.1"/>
    </source>
</evidence>
<dbReference type="OMA" id="AARWTWV"/>
<dbReference type="AlphaFoldDB" id="G7JMG9"/>
<reference evidence="2" key="3">
    <citation type="submission" date="2015-04" db="UniProtKB">
        <authorList>
            <consortium name="EnsemblPlants"/>
        </authorList>
    </citation>
    <scope>IDENTIFICATION</scope>
    <source>
        <strain evidence="2">cv. Jemalong A17</strain>
    </source>
</reference>
<dbReference type="PANTHER" id="PTHR34052:SF1">
    <property type="entry name" value="OS06G0216700 PROTEIN"/>
    <property type="match status" value="1"/>
</dbReference>
<dbReference type="Gene3D" id="2.60.40.420">
    <property type="entry name" value="Cupredoxins - blue copper proteins"/>
    <property type="match status" value="1"/>
</dbReference>
<sequence length="107" mass="12679">MRFTKLAQQRIVIPQHYTYPCVVFKYDAPNAKSFPHNVYMFPTWQSFMKCDLKMAKMLANHTQGVGEGFKFVLNKWKPYYFACGEKNRLHCNVGQMKFAIMPMIRPF</sequence>
<dbReference type="Proteomes" id="UP000002051">
    <property type="component" value="Chromosome 4"/>
</dbReference>
<name>G7JMG9_MEDTR</name>
<dbReference type="SUPFAM" id="SSF49503">
    <property type="entry name" value="Cupredoxins"/>
    <property type="match status" value="1"/>
</dbReference>
<dbReference type="HOGENOM" id="CLU_2213830_0_0_1"/>
<dbReference type="PaxDb" id="3880-AES90223"/>
<evidence type="ECO:0000313" key="3">
    <source>
        <dbReference type="Proteomes" id="UP000002051"/>
    </source>
</evidence>
<protein>
    <submittedName>
        <fullName evidence="1">Copper ion-binding protein, putative</fullName>
    </submittedName>
</protein>
<dbReference type="EMBL" id="CM001220">
    <property type="protein sequence ID" value="AES90223.1"/>
    <property type="molecule type" value="Genomic_DNA"/>
</dbReference>
<proteinExistence type="predicted"/>
<organism evidence="1 3">
    <name type="scientific">Medicago truncatula</name>
    <name type="common">Barrel medic</name>
    <name type="synonym">Medicago tribuloides</name>
    <dbReference type="NCBI Taxonomy" id="3880"/>
    <lineage>
        <taxon>Eukaryota</taxon>
        <taxon>Viridiplantae</taxon>
        <taxon>Streptophyta</taxon>
        <taxon>Embryophyta</taxon>
        <taxon>Tracheophyta</taxon>
        <taxon>Spermatophyta</taxon>
        <taxon>Magnoliopsida</taxon>
        <taxon>eudicotyledons</taxon>
        <taxon>Gunneridae</taxon>
        <taxon>Pentapetalae</taxon>
        <taxon>rosids</taxon>
        <taxon>fabids</taxon>
        <taxon>Fabales</taxon>
        <taxon>Fabaceae</taxon>
        <taxon>Papilionoideae</taxon>
        <taxon>50 kb inversion clade</taxon>
        <taxon>NPAAA clade</taxon>
        <taxon>Hologalegina</taxon>
        <taxon>IRL clade</taxon>
        <taxon>Trifolieae</taxon>
        <taxon>Medicago</taxon>
    </lineage>
</organism>
<dbReference type="PANTHER" id="PTHR34052">
    <property type="entry name" value="GLYCINE-RICH PROTEIN-LIKE"/>
    <property type="match status" value="1"/>
</dbReference>
<dbReference type="STRING" id="3880.G7JMG9"/>
<reference evidence="1 3" key="1">
    <citation type="journal article" date="2011" name="Nature">
        <title>The Medicago genome provides insight into the evolution of rhizobial symbioses.</title>
        <authorList>
            <person name="Young N.D."/>
            <person name="Debelle F."/>
            <person name="Oldroyd G.E."/>
            <person name="Geurts R."/>
            <person name="Cannon S.B."/>
            <person name="Udvardi M.K."/>
            <person name="Benedito V.A."/>
            <person name="Mayer K.F."/>
            <person name="Gouzy J."/>
            <person name="Schoof H."/>
            <person name="Van de Peer Y."/>
            <person name="Proost S."/>
            <person name="Cook D.R."/>
            <person name="Meyers B.C."/>
            <person name="Spannagl M."/>
            <person name="Cheung F."/>
            <person name="De Mita S."/>
            <person name="Krishnakumar V."/>
            <person name="Gundlach H."/>
            <person name="Zhou S."/>
            <person name="Mudge J."/>
            <person name="Bharti A.K."/>
            <person name="Murray J.D."/>
            <person name="Naoumkina M.A."/>
            <person name="Rosen B."/>
            <person name="Silverstein K.A."/>
            <person name="Tang H."/>
            <person name="Rombauts S."/>
            <person name="Zhao P.X."/>
            <person name="Zhou P."/>
            <person name="Barbe V."/>
            <person name="Bardou P."/>
            <person name="Bechner M."/>
            <person name="Bellec A."/>
            <person name="Berger A."/>
            <person name="Berges H."/>
            <person name="Bidwell S."/>
            <person name="Bisseling T."/>
            <person name="Choisne N."/>
            <person name="Couloux A."/>
            <person name="Denny R."/>
            <person name="Deshpande S."/>
            <person name="Dai X."/>
            <person name="Doyle J.J."/>
            <person name="Dudez A.M."/>
            <person name="Farmer A.D."/>
            <person name="Fouteau S."/>
            <person name="Franken C."/>
            <person name="Gibelin C."/>
            <person name="Gish J."/>
            <person name="Goldstein S."/>
            <person name="Gonzalez A.J."/>
            <person name="Green P.J."/>
            <person name="Hallab A."/>
            <person name="Hartog M."/>
            <person name="Hua A."/>
            <person name="Humphray S.J."/>
            <person name="Jeong D.H."/>
            <person name="Jing Y."/>
            <person name="Jocker A."/>
            <person name="Kenton S.M."/>
            <person name="Kim D.J."/>
            <person name="Klee K."/>
            <person name="Lai H."/>
            <person name="Lang C."/>
            <person name="Lin S."/>
            <person name="Macmil S.L."/>
            <person name="Magdelenat G."/>
            <person name="Matthews L."/>
            <person name="McCorrison J."/>
            <person name="Monaghan E.L."/>
            <person name="Mun J.H."/>
            <person name="Najar F.Z."/>
            <person name="Nicholson C."/>
            <person name="Noirot C."/>
            <person name="O'Bleness M."/>
            <person name="Paule C.R."/>
            <person name="Poulain J."/>
            <person name="Prion F."/>
            <person name="Qin B."/>
            <person name="Qu C."/>
            <person name="Retzel E.F."/>
            <person name="Riddle C."/>
            <person name="Sallet E."/>
            <person name="Samain S."/>
            <person name="Samson N."/>
            <person name="Sanders I."/>
            <person name="Saurat O."/>
            <person name="Scarpelli C."/>
            <person name="Schiex T."/>
            <person name="Segurens B."/>
            <person name="Severin A.J."/>
            <person name="Sherrier D.J."/>
            <person name="Shi R."/>
            <person name="Sims S."/>
            <person name="Singer S.R."/>
            <person name="Sinharoy S."/>
            <person name="Sterck L."/>
            <person name="Viollet A."/>
            <person name="Wang B.B."/>
            <person name="Wang K."/>
            <person name="Wang M."/>
            <person name="Wang X."/>
            <person name="Warfsmann J."/>
            <person name="Weissenbach J."/>
            <person name="White D.D."/>
            <person name="White J.D."/>
            <person name="Wiley G.B."/>
            <person name="Wincker P."/>
            <person name="Xing Y."/>
            <person name="Yang L."/>
            <person name="Yao Z."/>
            <person name="Ying F."/>
            <person name="Zhai J."/>
            <person name="Zhou L."/>
            <person name="Zuber A."/>
            <person name="Denarie J."/>
            <person name="Dixon R.A."/>
            <person name="May G.D."/>
            <person name="Schwartz D.C."/>
            <person name="Rogers J."/>
            <person name="Quetier F."/>
            <person name="Town C.D."/>
            <person name="Roe B.A."/>
        </authorList>
    </citation>
    <scope>NUCLEOTIDE SEQUENCE [LARGE SCALE GENOMIC DNA]</scope>
    <source>
        <strain evidence="1">A17</strain>
        <strain evidence="2 3">cv. Jemalong A17</strain>
    </source>
</reference>